<keyword evidence="2" id="KW-0732">Signal</keyword>
<evidence type="ECO:0000313" key="4">
    <source>
        <dbReference type="Proteomes" id="UP001355206"/>
    </source>
</evidence>
<organism evidence="3 4">
    <name type="scientific">Methylobacterium oryzae</name>
    <dbReference type="NCBI Taxonomy" id="334852"/>
    <lineage>
        <taxon>Bacteria</taxon>
        <taxon>Pseudomonadati</taxon>
        <taxon>Pseudomonadota</taxon>
        <taxon>Alphaproteobacteria</taxon>
        <taxon>Hyphomicrobiales</taxon>
        <taxon>Methylobacteriaceae</taxon>
        <taxon>Methylobacterium</taxon>
    </lineage>
</organism>
<name>A0ABU7TX30_9HYPH</name>
<proteinExistence type="predicted"/>
<feature type="chain" id="PRO_5045884279" description="Porin" evidence="2">
    <location>
        <begin position="25"/>
        <end position="118"/>
    </location>
</feature>
<dbReference type="Proteomes" id="UP001355206">
    <property type="component" value="Unassembled WGS sequence"/>
</dbReference>
<evidence type="ECO:0000313" key="3">
    <source>
        <dbReference type="EMBL" id="MEE7494121.1"/>
    </source>
</evidence>
<keyword evidence="4" id="KW-1185">Reference proteome</keyword>
<dbReference type="EMBL" id="MLCA01000015">
    <property type="protein sequence ID" value="MEE7494121.1"/>
    <property type="molecule type" value="Genomic_DNA"/>
</dbReference>
<feature type="compositionally biased region" description="Basic residues" evidence="1">
    <location>
        <begin position="89"/>
        <end position="98"/>
    </location>
</feature>
<evidence type="ECO:0008006" key="5">
    <source>
        <dbReference type="Google" id="ProtNLM"/>
    </source>
</evidence>
<accession>A0ABU7TX30</accession>
<gene>
    <name evidence="3" type="ORF">MOTC310_28365</name>
</gene>
<feature type="region of interest" description="Disordered" evidence="1">
    <location>
        <begin position="86"/>
        <end position="118"/>
    </location>
</feature>
<reference evidence="3 4" key="1">
    <citation type="journal article" date="2012" name="Genet. Mol. Biol.">
        <title>Analysis of 16S rRNA and mxaF genes revealing insights into Methylobacterium niche-specific plant association.</title>
        <authorList>
            <person name="Dourado M.N."/>
            <person name="Andreote F.D."/>
            <person name="Dini-Andreote F."/>
            <person name="Conti R."/>
            <person name="Araujo J.M."/>
            <person name="Araujo W.L."/>
        </authorList>
    </citation>
    <scope>NUCLEOTIDE SEQUENCE [LARGE SCALE GENOMIC DNA]</scope>
    <source>
        <strain evidence="3 4">TC3-10</strain>
    </source>
</reference>
<evidence type="ECO:0000256" key="2">
    <source>
        <dbReference type="SAM" id="SignalP"/>
    </source>
</evidence>
<evidence type="ECO:0000256" key="1">
    <source>
        <dbReference type="SAM" id="MobiDB-lite"/>
    </source>
</evidence>
<comment type="caution">
    <text evidence="3">The sequence shown here is derived from an EMBL/GenBank/DDBJ whole genome shotgun (WGS) entry which is preliminary data.</text>
</comment>
<protein>
    <recommendedName>
        <fullName evidence="5">Porin</fullName>
    </recommendedName>
</protein>
<feature type="signal peptide" evidence="2">
    <location>
        <begin position="1"/>
        <end position="24"/>
    </location>
</feature>
<sequence length="118" mass="12670">MSRWRSRAVVFGVASVWCAAGALAQGAPVPNVNDCTFIRDPTALRDCIELYEGQRLAPGPRPAAFQQPPVIDQSLLDAAGAIPATGVSRRGKRRKLRQSRLPATPAQSVQVEQLAPPQ</sequence>